<gene>
    <name evidence="3" type="primary">LOC116294691</name>
</gene>
<reference evidence="3" key="1">
    <citation type="submission" date="2025-08" db="UniProtKB">
        <authorList>
            <consortium name="RefSeq"/>
        </authorList>
    </citation>
    <scope>IDENTIFICATION</scope>
    <source>
        <tissue evidence="3">Tentacle</tissue>
    </source>
</reference>
<proteinExistence type="predicted"/>
<evidence type="ECO:0000313" key="3">
    <source>
        <dbReference type="RefSeq" id="XP_031558202.1"/>
    </source>
</evidence>
<sequence>MRLVILLSLFVLVPVASSRPCYSEQGKGVPGRVKRQQVNALPVHLRHGHIETRKGIIFVKKQGNKKEFNVVHIPVLQNKQGVPFEITAMESGNSYLTGPALRILGSNNKYDAKNPTIFFPILNTDHSEK</sequence>
<dbReference type="KEGG" id="aten:116294691"/>
<dbReference type="Proteomes" id="UP000515163">
    <property type="component" value="Unplaced"/>
</dbReference>
<feature type="chain" id="PRO_5028250495" evidence="1">
    <location>
        <begin position="19"/>
        <end position="129"/>
    </location>
</feature>
<keyword evidence="1" id="KW-0732">Signal</keyword>
<dbReference type="GeneID" id="116294691"/>
<dbReference type="AlphaFoldDB" id="A0A6P8I019"/>
<protein>
    <submittedName>
        <fullName evidence="3">Uncharacterized protein LOC116294691</fullName>
    </submittedName>
</protein>
<evidence type="ECO:0000256" key="1">
    <source>
        <dbReference type="SAM" id="SignalP"/>
    </source>
</evidence>
<dbReference type="InParanoid" id="A0A6P8I019"/>
<accession>A0A6P8I019</accession>
<dbReference type="RefSeq" id="XP_031558202.1">
    <property type="nucleotide sequence ID" value="XM_031702342.1"/>
</dbReference>
<dbReference type="OrthoDB" id="5954475at2759"/>
<organism evidence="2 3">
    <name type="scientific">Actinia tenebrosa</name>
    <name type="common">Australian red waratah sea anemone</name>
    <dbReference type="NCBI Taxonomy" id="6105"/>
    <lineage>
        <taxon>Eukaryota</taxon>
        <taxon>Metazoa</taxon>
        <taxon>Cnidaria</taxon>
        <taxon>Anthozoa</taxon>
        <taxon>Hexacorallia</taxon>
        <taxon>Actiniaria</taxon>
        <taxon>Actiniidae</taxon>
        <taxon>Actinia</taxon>
    </lineage>
</organism>
<feature type="signal peptide" evidence="1">
    <location>
        <begin position="1"/>
        <end position="18"/>
    </location>
</feature>
<keyword evidence="2" id="KW-1185">Reference proteome</keyword>
<evidence type="ECO:0000313" key="2">
    <source>
        <dbReference type="Proteomes" id="UP000515163"/>
    </source>
</evidence>
<name>A0A6P8I019_ACTTE</name>